<name>A0A9P4U649_9PLEO</name>
<evidence type="ECO:0000313" key="3">
    <source>
        <dbReference type="Proteomes" id="UP000799764"/>
    </source>
</evidence>
<protein>
    <submittedName>
        <fullName evidence="2">Uncharacterized protein</fullName>
    </submittedName>
</protein>
<comment type="caution">
    <text evidence="2">The sequence shown here is derived from an EMBL/GenBank/DDBJ whole genome shotgun (WGS) entry which is preliminary data.</text>
</comment>
<evidence type="ECO:0000256" key="1">
    <source>
        <dbReference type="SAM" id="MobiDB-lite"/>
    </source>
</evidence>
<evidence type="ECO:0000313" key="2">
    <source>
        <dbReference type="EMBL" id="KAF2438755.1"/>
    </source>
</evidence>
<proteinExistence type="predicted"/>
<organism evidence="2 3">
    <name type="scientific">Karstenula rhodostoma CBS 690.94</name>
    <dbReference type="NCBI Taxonomy" id="1392251"/>
    <lineage>
        <taxon>Eukaryota</taxon>
        <taxon>Fungi</taxon>
        <taxon>Dikarya</taxon>
        <taxon>Ascomycota</taxon>
        <taxon>Pezizomycotina</taxon>
        <taxon>Dothideomycetes</taxon>
        <taxon>Pleosporomycetidae</taxon>
        <taxon>Pleosporales</taxon>
        <taxon>Massarineae</taxon>
        <taxon>Didymosphaeriaceae</taxon>
        <taxon>Karstenula</taxon>
    </lineage>
</organism>
<keyword evidence="3" id="KW-1185">Reference proteome</keyword>
<dbReference type="Proteomes" id="UP000799764">
    <property type="component" value="Unassembled WGS sequence"/>
</dbReference>
<accession>A0A9P4U649</accession>
<feature type="compositionally biased region" description="Basic and acidic residues" evidence="1">
    <location>
        <begin position="1"/>
        <end position="16"/>
    </location>
</feature>
<sequence length="157" mass="17098">MRRGRNEENWRSKDRTGIGGGFLRPDLQAPGMWTSLRPAETGPTKQPGDERTPENSLARSRRLTTKTLARFNTRRSCVVRWAPCIKTVLEAGTPLMKVASHCRILTAVHPPSSLVTAHRGTPCLSSRASIGIAAPIAPSPVSGASLFSLSSHNRHPR</sequence>
<dbReference type="AlphaFoldDB" id="A0A9P4U649"/>
<gene>
    <name evidence="2" type="ORF">P171DRAFT_436673</name>
</gene>
<feature type="region of interest" description="Disordered" evidence="1">
    <location>
        <begin position="1"/>
        <end position="63"/>
    </location>
</feature>
<dbReference type="EMBL" id="MU001511">
    <property type="protein sequence ID" value="KAF2438755.1"/>
    <property type="molecule type" value="Genomic_DNA"/>
</dbReference>
<reference evidence="2" key="1">
    <citation type="journal article" date="2020" name="Stud. Mycol.">
        <title>101 Dothideomycetes genomes: a test case for predicting lifestyles and emergence of pathogens.</title>
        <authorList>
            <person name="Haridas S."/>
            <person name="Albert R."/>
            <person name="Binder M."/>
            <person name="Bloem J."/>
            <person name="Labutti K."/>
            <person name="Salamov A."/>
            <person name="Andreopoulos B."/>
            <person name="Baker S."/>
            <person name="Barry K."/>
            <person name="Bills G."/>
            <person name="Bluhm B."/>
            <person name="Cannon C."/>
            <person name="Castanera R."/>
            <person name="Culley D."/>
            <person name="Daum C."/>
            <person name="Ezra D."/>
            <person name="Gonzalez J."/>
            <person name="Henrissat B."/>
            <person name="Kuo A."/>
            <person name="Liang C."/>
            <person name="Lipzen A."/>
            <person name="Lutzoni F."/>
            <person name="Magnuson J."/>
            <person name="Mondo S."/>
            <person name="Nolan M."/>
            <person name="Ohm R."/>
            <person name="Pangilinan J."/>
            <person name="Park H.-J."/>
            <person name="Ramirez L."/>
            <person name="Alfaro M."/>
            <person name="Sun H."/>
            <person name="Tritt A."/>
            <person name="Yoshinaga Y."/>
            <person name="Zwiers L.-H."/>
            <person name="Turgeon B."/>
            <person name="Goodwin S."/>
            <person name="Spatafora J."/>
            <person name="Crous P."/>
            <person name="Grigoriev I."/>
        </authorList>
    </citation>
    <scope>NUCLEOTIDE SEQUENCE</scope>
    <source>
        <strain evidence="2">CBS 690.94</strain>
    </source>
</reference>